<accession>H2Z358</accession>
<proteinExistence type="predicted"/>
<reference evidence="2" key="1">
    <citation type="submission" date="2003-08" db="EMBL/GenBank/DDBJ databases">
        <authorList>
            <person name="Birren B."/>
            <person name="Nusbaum C."/>
            <person name="Abebe A."/>
            <person name="Abouelleil A."/>
            <person name="Adekoya E."/>
            <person name="Ait-zahra M."/>
            <person name="Allen N."/>
            <person name="Allen T."/>
            <person name="An P."/>
            <person name="Anderson M."/>
            <person name="Anderson S."/>
            <person name="Arachchi H."/>
            <person name="Armbruster J."/>
            <person name="Bachantsang P."/>
            <person name="Baldwin J."/>
            <person name="Barry A."/>
            <person name="Bayul T."/>
            <person name="Blitshsteyn B."/>
            <person name="Bloom T."/>
            <person name="Blye J."/>
            <person name="Boguslavskiy L."/>
            <person name="Borowsky M."/>
            <person name="Boukhgalter B."/>
            <person name="Brunache A."/>
            <person name="Butler J."/>
            <person name="Calixte N."/>
            <person name="Calvo S."/>
            <person name="Camarata J."/>
            <person name="Campo K."/>
            <person name="Chang J."/>
            <person name="Cheshatsang Y."/>
            <person name="Citroen M."/>
            <person name="Collymore A."/>
            <person name="Considine T."/>
            <person name="Cook A."/>
            <person name="Cooke P."/>
            <person name="Corum B."/>
            <person name="Cuomo C."/>
            <person name="David R."/>
            <person name="Dawoe T."/>
            <person name="Degray S."/>
            <person name="Dodge S."/>
            <person name="Dooley K."/>
            <person name="Dorje P."/>
            <person name="Dorjee K."/>
            <person name="Dorris L."/>
            <person name="Duffey N."/>
            <person name="Dupes A."/>
            <person name="Elkins T."/>
            <person name="Engels R."/>
            <person name="Erickson J."/>
            <person name="Farina A."/>
            <person name="Faro S."/>
            <person name="Ferreira P."/>
            <person name="Fischer H."/>
            <person name="Fitzgerald M."/>
            <person name="Foley K."/>
            <person name="Gage D."/>
            <person name="Galagan J."/>
            <person name="Gearin G."/>
            <person name="Gnerre S."/>
            <person name="Gnirke A."/>
            <person name="Goyette A."/>
            <person name="Graham J."/>
            <person name="Grandbois E."/>
            <person name="Gyaltsen K."/>
            <person name="Hafez N."/>
            <person name="Hagopian D."/>
            <person name="Hagos B."/>
            <person name="Hall J."/>
            <person name="Hatcher B."/>
            <person name="Heller A."/>
            <person name="Higgins H."/>
            <person name="Honan T."/>
            <person name="Horn A."/>
            <person name="Houde N."/>
            <person name="Hughes L."/>
            <person name="Hulme W."/>
            <person name="Husby E."/>
            <person name="Iliev I."/>
            <person name="Jaffe D."/>
            <person name="Jones C."/>
            <person name="Kamal M."/>
            <person name="Kamat A."/>
            <person name="Kamvysselis M."/>
            <person name="Karlsson E."/>
            <person name="Kells C."/>
            <person name="Kieu A."/>
            <person name="Kisner P."/>
            <person name="Kodira C."/>
            <person name="Kulbokas E."/>
            <person name="Labutti K."/>
            <person name="Lama D."/>
            <person name="Landers T."/>
            <person name="Leger J."/>
            <person name="Levine S."/>
            <person name="Lewis D."/>
            <person name="Lewis T."/>
            <person name="Lindblad-toh K."/>
            <person name="Liu X."/>
            <person name="Lokyitsang T."/>
            <person name="Lokyitsang Y."/>
            <person name="Lucien O."/>
            <person name="Lui A."/>
            <person name="Ma L.J."/>
            <person name="Mabbitt R."/>
            <person name="Macdonald J."/>
            <person name="Maclean C."/>
            <person name="Major J."/>
            <person name="Manning J."/>
            <person name="Marabella R."/>
            <person name="Maru K."/>
            <person name="Matthews C."/>
            <person name="Mauceli E."/>
            <person name="Mccarthy M."/>
            <person name="Mcdonough S."/>
            <person name="Mcghee T."/>
            <person name="Meldrim J."/>
            <person name="Meneus L."/>
            <person name="Mesirov J."/>
            <person name="Mihalev A."/>
            <person name="Mihova T."/>
            <person name="Mikkelsen T."/>
            <person name="Mlenga V."/>
            <person name="Moru K."/>
            <person name="Mozes J."/>
            <person name="Mulrain L."/>
            <person name="Munson G."/>
            <person name="Naylor J."/>
            <person name="Newes C."/>
            <person name="Nguyen C."/>
            <person name="Nguyen N."/>
            <person name="Nguyen T."/>
            <person name="Nicol R."/>
            <person name="Nielsen C."/>
            <person name="Nizzari M."/>
            <person name="Norbu C."/>
            <person name="Norbu N."/>
            <person name="O'donnell P."/>
            <person name="Okoawo O."/>
            <person name="O'leary S."/>
            <person name="Omotosho B."/>
            <person name="O'neill K."/>
            <person name="Osman S."/>
            <person name="Parker S."/>
            <person name="Perrin D."/>
            <person name="Phunkhang P."/>
            <person name="Piqani B."/>
            <person name="Purcell S."/>
            <person name="Rachupka T."/>
            <person name="Ramasamy U."/>
            <person name="Rameau R."/>
            <person name="Ray V."/>
            <person name="Raymond C."/>
            <person name="Retta R."/>
            <person name="Richardson S."/>
            <person name="Rise C."/>
            <person name="Rodriguez J."/>
            <person name="Rogers J."/>
            <person name="Rogov P."/>
            <person name="Rutman M."/>
            <person name="Schupbach R."/>
            <person name="Seaman C."/>
            <person name="Settipalli S."/>
            <person name="Sharpe T."/>
            <person name="Sheridan J."/>
            <person name="Sherpa N."/>
            <person name="Shi J."/>
            <person name="Smirnov S."/>
            <person name="Smith C."/>
            <person name="Sougnez C."/>
            <person name="Spencer B."/>
            <person name="Stalker J."/>
            <person name="Stange-thomann N."/>
            <person name="Stavropoulos S."/>
            <person name="Stetson K."/>
            <person name="Stone C."/>
            <person name="Stone S."/>
            <person name="Stubbs M."/>
            <person name="Talamas J."/>
            <person name="Tchuinga P."/>
            <person name="Tenzing P."/>
            <person name="Tesfaye S."/>
            <person name="Theodore J."/>
            <person name="Thoulutsang Y."/>
            <person name="Topham K."/>
            <person name="Towey S."/>
            <person name="Tsamla T."/>
            <person name="Tsomo N."/>
            <person name="Vallee D."/>
            <person name="Vassiliev H."/>
            <person name="Venkataraman V."/>
            <person name="Vinson J."/>
            <person name="Vo A."/>
            <person name="Wade C."/>
            <person name="Wang S."/>
            <person name="Wangchuk T."/>
            <person name="Wangdi T."/>
            <person name="Whittaker C."/>
            <person name="Wilkinson J."/>
            <person name="Wu Y."/>
            <person name="Wyman D."/>
            <person name="Yadav S."/>
            <person name="Yang S."/>
            <person name="Yang X."/>
            <person name="Yeager S."/>
            <person name="Yee E."/>
            <person name="Young G."/>
            <person name="Zainoun J."/>
            <person name="Zembeck L."/>
            <person name="Zimmer A."/>
            <person name="Zody M."/>
            <person name="Lander E."/>
        </authorList>
    </citation>
    <scope>NUCLEOTIDE SEQUENCE [LARGE SCALE GENOMIC DNA]</scope>
</reference>
<dbReference type="AlphaFoldDB" id="H2Z358"/>
<name>H2Z358_CIOSA</name>
<evidence type="ECO:0000313" key="2">
    <source>
        <dbReference type="Proteomes" id="UP000007875"/>
    </source>
</evidence>
<dbReference type="InParanoid" id="H2Z358"/>
<dbReference type="Proteomes" id="UP000007875">
    <property type="component" value="Unassembled WGS sequence"/>
</dbReference>
<evidence type="ECO:0000313" key="1">
    <source>
        <dbReference type="Ensembl" id="ENSCSAVP00000012020.1"/>
    </source>
</evidence>
<dbReference type="HOGENOM" id="CLU_1953622_0_0_1"/>
<protein>
    <submittedName>
        <fullName evidence="1">Uncharacterized protein</fullName>
    </submittedName>
</protein>
<keyword evidence="2" id="KW-1185">Reference proteome</keyword>
<reference evidence="1" key="3">
    <citation type="submission" date="2025-09" db="UniProtKB">
        <authorList>
            <consortium name="Ensembl"/>
        </authorList>
    </citation>
    <scope>IDENTIFICATION</scope>
</reference>
<sequence>MFDDNFNVNFDLSSFEKPESKPVVPTPVVPTPALTDPCEDKIHSNSIFSNYKDCSKQNDSVIEIMDSEVCFDISSDQSGDVAEVIMDDQLKTNLSSFPGDKYATEGHTTTFQLTSFQGNETDGSPLLKK</sequence>
<reference evidence="1" key="2">
    <citation type="submission" date="2025-08" db="UniProtKB">
        <authorList>
            <consortium name="Ensembl"/>
        </authorList>
    </citation>
    <scope>IDENTIFICATION</scope>
</reference>
<organism evidence="1 2">
    <name type="scientific">Ciona savignyi</name>
    <name type="common">Pacific transparent sea squirt</name>
    <dbReference type="NCBI Taxonomy" id="51511"/>
    <lineage>
        <taxon>Eukaryota</taxon>
        <taxon>Metazoa</taxon>
        <taxon>Chordata</taxon>
        <taxon>Tunicata</taxon>
        <taxon>Ascidiacea</taxon>
        <taxon>Phlebobranchia</taxon>
        <taxon>Cionidae</taxon>
        <taxon>Ciona</taxon>
    </lineage>
</organism>
<dbReference type="Ensembl" id="ENSCSAVT00000012160.1">
    <property type="protein sequence ID" value="ENSCSAVP00000012020.1"/>
    <property type="gene ID" value="ENSCSAVG00000007067.1"/>
</dbReference>